<dbReference type="InterPro" id="IPR041664">
    <property type="entry name" value="AAA_16"/>
</dbReference>
<keyword evidence="2" id="KW-0067">ATP-binding</keyword>
<dbReference type="EMBL" id="JBEPMN010000015">
    <property type="protein sequence ID" value="MET3662845.1"/>
    <property type="molecule type" value="Genomic_DNA"/>
</dbReference>
<dbReference type="SUPFAM" id="SSF46894">
    <property type="entry name" value="C-terminal effector domain of the bipartite response regulators"/>
    <property type="match status" value="1"/>
</dbReference>
<dbReference type="PANTHER" id="PTHR16305:SF28">
    <property type="entry name" value="GUANYLATE CYCLASE DOMAIN-CONTAINING PROTEIN"/>
    <property type="match status" value="1"/>
</dbReference>
<dbReference type="Pfam" id="PF13191">
    <property type="entry name" value="AAA_16"/>
    <property type="match status" value="1"/>
</dbReference>
<proteinExistence type="predicted"/>
<dbReference type="SUPFAM" id="SSF52540">
    <property type="entry name" value="P-loop containing nucleoside triphosphate hydrolases"/>
    <property type="match status" value="1"/>
</dbReference>
<dbReference type="GO" id="GO:0003677">
    <property type="term" value="F:DNA binding"/>
    <property type="evidence" value="ECO:0007669"/>
    <property type="project" value="UniProtKB-KW"/>
</dbReference>
<dbReference type="PANTHER" id="PTHR16305">
    <property type="entry name" value="TESTICULAR SOLUBLE ADENYLYL CYCLASE"/>
    <property type="match status" value="1"/>
</dbReference>
<comment type="caution">
    <text evidence="6">The sequence shown here is derived from an EMBL/GenBank/DDBJ whole genome shotgun (WGS) entry which is preliminary data.</text>
</comment>
<keyword evidence="7" id="KW-1185">Reference proteome</keyword>
<keyword evidence="3 4" id="KW-0238">DNA-binding</keyword>
<dbReference type="InterPro" id="IPR011990">
    <property type="entry name" value="TPR-like_helical_dom_sf"/>
</dbReference>
<evidence type="ECO:0000313" key="6">
    <source>
        <dbReference type="EMBL" id="MET3662845.1"/>
    </source>
</evidence>
<dbReference type="Gene3D" id="1.10.10.10">
    <property type="entry name" value="Winged helix-like DNA-binding domain superfamily/Winged helix DNA-binding domain"/>
    <property type="match status" value="1"/>
</dbReference>
<dbReference type="Pfam" id="PF00486">
    <property type="entry name" value="Trans_reg_C"/>
    <property type="match status" value="1"/>
</dbReference>
<gene>
    <name evidence="6" type="ORF">ABID44_003196</name>
</gene>
<dbReference type="SMART" id="SM00862">
    <property type="entry name" value="Trans_reg_C"/>
    <property type="match status" value="1"/>
</dbReference>
<name>A0ABV2KQD9_9HYPH</name>
<organism evidence="6 7">
    <name type="scientific">Aquamicrobium ahrensii</name>
    <dbReference type="NCBI Taxonomy" id="469551"/>
    <lineage>
        <taxon>Bacteria</taxon>
        <taxon>Pseudomonadati</taxon>
        <taxon>Pseudomonadota</taxon>
        <taxon>Alphaproteobacteria</taxon>
        <taxon>Hyphomicrobiales</taxon>
        <taxon>Phyllobacteriaceae</taxon>
        <taxon>Aquamicrobium</taxon>
    </lineage>
</organism>
<sequence length="998" mass="109890">MDSISGVHTGALGESEVLSFPPFRLDPADKRLWRGERPIPLKPKSFQVLHHLLTHAGRLVTKRALLDAVWHDVHVGDANIKTAIKEIRRALGDSTETPRFVATVHRYGYRFIFPVGVEAQAATDLASCDLHPPYASATASGHEVFSPSRLVARAAELSSLGDMLAKARTGERQLVLVTGPPGIGKSVLLHTFLGASADRRDLWLARGQCLPHIGRTEPYLPLLDALSLLCRERDGATVQSVLARYAPAWLAQMPALLSDAEAEGLQRRTFRMGPERMLRQMADAVEALSVERPVVLCLDDLQWCDGATLELIDTLTRRRAPKARLLIIGAYRTTEMADARHPLLVLKREMQVRGLCEELSLEPLSKAAVAAYCASRFGADNVLCSLPGLVYEQSGGHPLFMTAIIDDLVRRGEIVHRDGRWSLAASIQKPALPASVREFVAGEFEQLDARARQLLEVASVLGPEFSMAELAAVLAPEAEAQDLEALALAMARRQIFLAPASYAGKLPGAAGARFAFRHDLYREVVYAGLTLGRRSALHRSIGEWREQVLGERAAEIASTLAVHFEACEDWFRAARYHRLAGEQAQHRHAPRVAAEHARCGITLIQSAASNQDMIREELLLQQLLAVALITSDGFAAAELSDVYARADELCREIDDLDSAIVVQCGFWNLALNRGDGGRVREVCNQLLARAESHPEPVALLQAQNVAAQTELFAGEFGAAEFHLERCLSLYNTEAHRHLVDTYDESPGVVIRLAAGWMRWAQGRADEARRHIEAALGLSRASDHPFAVEQGLWGAAVVHQHCGDVGRVHDHVEELIWLCRKTGASLWLGGARILRGWTLVQSGRRGAGITALRRGIDQWRATGTMWLMPYYLCLMADALSRERMWEEASALLEEAQAIAKNTGERWYDAELCRLAGELARRRGESQTAETWFLQGLDISRRQGASSWELRAAASLASLWRAQGRASQAHGLLADVYSGFVEGMDTADLKNARALLDTWG</sequence>
<dbReference type="Gene3D" id="1.25.40.10">
    <property type="entry name" value="Tetratricopeptide repeat domain"/>
    <property type="match status" value="2"/>
</dbReference>
<dbReference type="InterPro" id="IPR036388">
    <property type="entry name" value="WH-like_DNA-bd_sf"/>
</dbReference>
<feature type="DNA-binding region" description="OmpR/PhoB-type" evidence="4">
    <location>
        <begin position="15"/>
        <end position="113"/>
    </location>
</feature>
<keyword evidence="1" id="KW-0547">Nucleotide-binding</keyword>
<dbReference type="InterPro" id="IPR016032">
    <property type="entry name" value="Sig_transdc_resp-reg_C-effctor"/>
</dbReference>
<protein>
    <submittedName>
        <fullName evidence="6">DNA-binding winged helix-turn-helix (WHTH) protein/predicted ATPase</fullName>
    </submittedName>
</protein>
<dbReference type="PROSITE" id="PS51755">
    <property type="entry name" value="OMPR_PHOB"/>
    <property type="match status" value="1"/>
</dbReference>
<feature type="domain" description="OmpR/PhoB-type" evidence="5">
    <location>
        <begin position="15"/>
        <end position="113"/>
    </location>
</feature>
<evidence type="ECO:0000256" key="1">
    <source>
        <dbReference type="ARBA" id="ARBA00022741"/>
    </source>
</evidence>
<dbReference type="Gene3D" id="3.40.50.300">
    <property type="entry name" value="P-loop containing nucleotide triphosphate hydrolases"/>
    <property type="match status" value="1"/>
</dbReference>
<evidence type="ECO:0000256" key="4">
    <source>
        <dbReference type="PROSITE-ProRule" id="PRU01091"/>
    </source>
</evidence>
<dbReference type="RefSeq" id="WP_354152681.1">
    <property type="nucleotide sequence ID" value="NZ_JBEPMN010000015.1"/>
</dbReference>
<dbReference type="Proteomes" id="UP001549143">
    <property type="component" value="Unassembled WGS sequence"/>
</dbReference>
<reference evidence="6 7" key="1">
    <citation type="submission" date="2024-06" db="EMBL/GenBank/DDBJ databases">
        <title>Genomic Encyclopedia of Type Strains, Phase IV (KMG-IV): sequencing the most valuable type-strain genomes for metagenomic binning, comparative biology and taxonomic classification.</title>
        <authorList>
            <person name="Goeker M."/>
        </authorList>
    </citation>
    <scope>NUCLEOTIDE SEQUENCE [LARGE SCALE GENOMIC DNA]</scope>
    <source>
        <strain evidence="6 7">DSM 19730</strain>
    </source>
</reference>
<evidence type="ECO:0000256" key="3">
    <source>
        <dbReference type="ARBA" id="ARBA00023125"/>
    </source>
</evidence>
<evidence type="ECO:0000313" key="7">
    <source>
        <dbReference type="Proteomes" id="UP001549143"/>
    </source>
</evidence>
<dbReference type="CDD" id="cd00383">
    <property type="entry name" value="trans_reg_C"/>
    <property type="match status" value="1"/>
</dbReference>
<dbReference type="SUPFAM" id="SSF48452">
    <property type="entry name" value="TPR-like"/>
    <property type="match status" value="1"/>
</dbReference>
<accession>A0ABV2KQD9</accession>
<dbReference type="InterPro" id="IPR001867">
    <property type="entry name" value="OmpR/PhoB-type_DNA-bd"/>
</dbReference>
<evidence type="ECO:0000256" key="2">
    <source>
        <dbReference type="ARBA" id="ARBA00022840"/>
    </source>
</evidence>
<evidence type="ECO:0000259" key="5">
    <source>
        <dbReference type="PROSITE" id="PS51755"/>
    </source>
</evidence>
<dbReference type="InterPro" id="IPR027417">
    <property type="entry name" value="P-loop_NTPase"/>
</dbReference>